<sequence>MKRAASAESHILRDVPGHINDSEILSFLYTKDINWQHVNAIKTLTDFNDDIISDWLNVSVKTFREYKKPQNTFKENVKEQVLLLLALIKHGIEVFGSVKEFDQWLNRKNFFFDNKSPNSYLNTVTGVKFVDDRLTAMEYGDNV</sequence>
<dbReference type="RefSeq" id="WP_232563618.1">
    <property type="nucleotide sequence ID" value="NZ_JALPRF010000008.1"/>
</dbReference>
<protein>
    <submittedName>
        <fullName evidence="2">MbcA/ParS/Xre antitoxin family protein</fullName>
    </submittedName>
</protein>
<dbReference type="Proteomes" id="UP001202180">
    <property type="component" value="Unassembled WGS sequence"/>
</dbReference>
<proteinExistence type="predicted"/>
<dbReference type="EMBL" id="JALPRF010000008">
    <property type="protein sequence ID" value="MCK8495415.1"/>
    <property type="molecule type" value="Genomic_DNA"/>
</dbReference>
<accession>A0ABT0HTV6</accession>
<comment type="caution">
    <text evidence="2">The sequence shown here is derived from an EMBL/GenBank/DDBJ whole genome shotgun (WGS) entry which is preliminary data.</text>
</comment>
<feature type="domain" description="Antitoxin Xre/MbcA/ParS-like toxin-binding" evidence="1">
    <location>
        <begin position="91"/>
        <end position="140"/>
    </location>
</feature>
<reference evidence="2 3" key="1">
    <citation type="submission" date="2022-04" db="EMBL/GenBank/DDBJ databases">
        <title>Spirosoma sp. strain RP8 genome sequencing and assembly.</title>
        <authorList>
            <person name="Jung Y."/>
        </authorList>
    </citation>
    <scope>NUCLEOTIDE SEQUENCE [LARGE SCALE GENOMIC DNA]</scope>
    <source>
        <strain evidence="2 3">RP8</strain>
    </source>
</reference>
<organism evidence="2 3">
    <name type="scientific">Spirosoma liriopis</name>
    <dbReference type="NCBI Taxonomy" id="2937440"/>
    <lineage>
        <taxon>Bacteria</taxon>
        <taxon>Pseudomonadati</taxon>
        <taxon>Bacteroidota</taxon>
        <taxon>Cytophagia</taxon>
        <taxon>Cytophagales</taxon>
        <taxon>Cytophagaceae</taxon>
        <taxon>Spirosoma</taxon>
    </lineage>
</organism>
<evidence type="ECO:0000313" key="3">
    <source>
        <dbReference type="Proteomes" id="UP001202180"/>
    </source>
</evidence>
<dbReference type="Pfam" id="PF09722">
    <property type="entry name" value="Xre_MbcA_ParS_C"/>
    <property type="match status" value="1"/>
</dbReference>
<dbReference type="InterPro" id="IPR024467">
    <property type="entry name" value="Xre/MbcA/ParS-like_toxin-bd"/>
</dbReference>
<name>A0ABT0HTV6_9BACT</name>
<gene>
    <name evidence="2" type="ORF">M0L20_26355</name>
</gene>
<keyword evidence="3" id="KW-1185">Reference proteome</keyword>
<evidence type="ECO:0000313" key="2">
    <source>
        <dbReference type="EMBL" id="MCK8495415.1"/>
    </source>
</evidence>
<evidence type="ECO:0000259" key="1">
    <source>
        <dbReference type="Pfam" id="PF09722"/>
    </source>
</evidence>